<evidence type="ECO:0000256" key="4">
    <source>
        <dbReference type="ARBA" id="ARBA00022840"/>
    </source>
</evidence>
<dbReference type="InterPro" id="IPR027417">
    <property type="entry name" value="P-loop_NTPase"/>
</dbReference>
<dbReference type="Gene3D" id="3.40.50.300">
    <property type="entry name" value="P-loop containing nucleotide triphosphate hydrolases"/>
    <property type="match status" value="2"/>
</dbReference>
<evidence type="ECO:0000256" key="2">
    <source>
        <dbReference type="ARBA" id="ARBA00022801"/>
    </source>
</evidence>
<evidence type="ECO:0000313" key="14">
    <source>
        <dbReference type="RefSeq" id="XP_025409574.1"/>
    </source>
</evidence>
<comment type="catalytic activity">
    <reaction evidence="7">
        <text>ATP + H2O = ADP + phosphate + H(+)</text>
        <dbReference type="Rhea" id="RHEA:13065"/>
        <dbReference type="ChEBI" id="CHEBI:15377"/>
        <dbReference type="ChEBI" id="CHEBI:15378"/>
        <dbReference type="ChEBI" id="CHEBI:30616"/>
        <dbReference type="ChEBI" id="CHEBI:43474"/>
        <dbReference type="ChEBI" id="CHEBI:456216"/>
        <dbReference type="EC" id="3.6.4.13"/>
    </reaction>
</comment>
<evidence type="ECO:0000256" key="8">
    <source>
        <dbReference type="SAM" id="Coils"/>
    </source>
</evidence>
<evidence type="ECO:0000256" key="6">
    <source>
        <dbReference type="PROSITE-ProRule" id="PRU00552"/>
    </source>
</evidence>
<comment type="similarity">
    <text evidence="7">Belongs to the DEAD box helicase family.</text>
</comment>
<evidence type="ECO:0000313" key="12">
    <source>
        <dbReference type="Proteomes" id="UP000694846"/>
    </source>
</evidence>
<protein>
    <recommendedName>
        <fullName evidence="7">ATP-dependent RNA helicase</fullName>
        <ecNumber evidence="7">3.6.4.13</ecNumber>
    </recommendedName>
</protein>
<keyword evidence="3 7" id="KW-0347">Helicase</keyword>
<evidence type="ECO:0000256" key="7">
    <source>
        <dbReference type="RuleBase" id="RU365068"/>
    </source>
</evidence>
<dbReference type="InterPro" id="IPR001650">
    <property type="entry name" value="Helicase_C-like"/>
</dbReference>
<keyword evidence="4 7" id="KW-0067">ATP-binding</keyword>
<keyword evidence="8" id="KW-0175">Coiled coil</keyword>
<dbReference type="GO" id="GO:0003723">
    <property type="term" value="F:RNA binding"/>
    <property type="evidence" value="ECO:0007669"/>
    <property type="project" value="UniProtKB-UniRule"/>
</dbReference>
<evidence type="ECO:0000259" key="9">
    <source>
        <dbReference type="PROSITE" id="PS51192"/>
    </source>
</evidence>
<gene>
    <name evidence="13 14" type="primary">LOC112682986</name>
</gene>
<dbReference type="SUPFAM" id="SSF52540">
    <property type="entry name" value="P-loop containing nucleoside triphosphate hydrolases"/>
    <property type="match status" value="2"/>
</dbReference>
<dbReference type="GO" id="GO:0003724">
    <property type="term" value="F:RNA helicase activity"/>
    <property type="evidence" value="ECO:0007669"/>
    <property type="project" value="UniProtKB-EC"/>
</dbReference>
<keyword evidence="12" id="KW-1185">Reference proteome</keyword>
<dbReference type="GO" id="GO:0016787">
    <property type="term" value="F:hydrolase activity"/>
    <property type="evidence" value="ECO:0007669"/>
    <property type="project" value="UniProtKB-KW"/>
</dbReference>
<feature type="coiled-coil region" evidence="8">
    <location>
        <begin position="9"/>
        <end position="69"/>
    </location>
</feature>
<dbReference type="AlphaFoldDB" id="A0A8B8FGC8"/>
<dbReference type="PROSITE" id="PS51194">
    <property type="entry name" value="HELICASE_CTER"/>
    <property type="match status" value="1"/>
</dbReference>
<keyword evidence="1 7" id="KW-0547">Nucleotide-binding</keyword>
<proteinExistence type="inferred from homology"/>
<dbReference type="Pfam" id="PF00271">
    <property type="entry name" value="Helicase_C"/>
    <property type="match status" value="1"/>
</dbReference>
<dbReference type="Pfam" id="PF00270">
    <property type="entry name" value="DEAD"/>
    <property type="match status" value="1"/>
</dbReference>
<comment type="function">
    <text evidence="7">RNA helicase.</text>
</comment>
<accession>A0A8B8FGC8</accession>
<dbReference type="InterPro" id="IPR014014">
    <property type="entry name" value="RNA_helicase_DEAD_Q_motif"/>
</dbReference>
<feature type="domain" description="DEAD-box RNA helicase Q" evidence="11">
    <location>
        <begin position="420"/>
        <end position="448"/>
    </location>
</feature>
<dbReference type="PANTHER" id="PTHR24031">
    <property type="entry name" value="RNA HELICASE"/>
    <property type="match status" value="1"/>
</dbReference>
<organism evidence="12 13">
    <name type="scientific">Sipha flava</name>
    <name type="common">yellow sugarcane aphid</name>
    <dbReference type="NCBI Taxonomy" id="143950"/>
    <lineage>
        <taxon>Eukaryota</taxon>
        <taxon>Metazoa</taxon>
        <taxon>Ecdysozoa</taxon>
        <taxon>Arthropoda</taxon>
        <taxon>Hexapoda</taxon>
        <taxon>Insecta</taxon>
        <taxon>Pterygota</taxon>
        <taxon>Neoptera</taxon>
        <taxon>Paraneoptera</taxon>
        <taxon>Hemiptera</taxon>
        <taxon>Sternorrhyncha</taxon>
        <taxon>Aphidomorpha</taxon>
        <taxon>Aphidoidea</taxon>
        <taxon>Aphididae</taxon>
        <taxon>Sipha</taxon>
    </lineage>
</organism>
<evidence type="ECO:0000256" key="3">
    <source>
        <dbReference type="ARBA" id="ARBA00022806"/>
    </source>
</evidence>
<dbReference type="RefSeq" id="XP_025409574.1">
    <property type="nucleotide sequence ID" value="XM_025553789.1"/>
</dbReference>
<evidence type="ECO:0000313" key="13">
    <source>
        <dbReference type="RefSeq" id="XP_025409572.1"/>
    </source>
</evidence>
<sequence>MMESEFNNQNDLLHQLKMLRAEKELLEKHVFVLNECLSIDELRAKISDLEKKKEMISSLEKLIAKLRAEIEPLKYLKSILENKLEFEDQKNNFRSQSCIDLKPNVFKFDTNISKTSLSQMTHNIPTESIKKESVSSQKLYDVLSDTNKILSNTASVVTNNSIDECMQFLEQYDVVTDQEILNFSEEKHSKTQNIDKESTLANLNIEPKASTSTNIEAEGINIELNNYDSLSVKENVESCVKNVVTNSDNNSTQLHEASSSNFIKNSQSVYSDPKQTINDLLLKIPQLLLQQGLSSVTVEDKLNESLKYVNESLKGNTENNKISDKVDYFNVLKKEVGSILAGYEQLLLNNAPEIIETNKNESIKPSTSTQSGCEKLLNSENRFNDEEITNKNEPIESTEFSQHSESKSLFTNSFSEKNINSFNEMNLKIDILRGIYSLGFVNPTGLQKRVIVHCLNGRDIIVLSGPGNGRTMMFTIPILQRINTNLNECQVLIIVPTRDLAVHIQKIILSVGDFMGVNVCIGGDNVPRKLTVIPHVIVGTPAGIFNMIACKSLRTGCIHTVVMNQVEKMLSNSSIKLIEKIVENLPINKQITLLTSDRLDHVLDTFMDTLRDPLVIINEEKEKDTKILKNLPKQFYLNIQENWKMNALCEIVESLKLQKTIIFCNSVDRAEKLCESLQKLDYAVSLFHLEISATEREKKLNMFNSNMLHMLITTDPIKGNQFQNAAWIINYDLPINSICYLDRVAKSAENLKVINLINEFDDLNKLAIETYNKSYFIQMPLNMIDLLQY</sequence>
<dbReference type="InterPro" id="IPR014001">
    <property type="entry name" value="Helicase_ATP-bd"/>
</dbReference>
<feature type="domain" description="Helicase ATP-binding" evidence="9">
    <location>
        <begin position="451"/>
        <end position="616"/>
    </location>
</feature>
<feature type="short sequence motif" description="Q motif" evidence="6">
    <location>
        <begin position="420"/>
        <end position="448"/>
    </location>
</feature>
<dbReference type="EC" id="3.6.4.13" evidence="7"/>
<evidence type="ECO:0000259" key="11">
    <source>
        <dbReference type="PROSITE" id="PS51195"/>
    </source>
</evidence>
<dbReference type="OrthoDB" id="6591950at2759"/>
<evidence type="ECO:0000256" key="1">
    <source>
        <dbReference type="ARBA" id="ARBA00022741"/>
    </source>
</evidence>
<evidence type="ECO:0000259" key="10">
    <source>
        <dbReference type="PROSITE" id="PS51194"/>
    </source>
</evidence>
<keyword evidence="2 7" id="KW-0378">Hydrolase</keyword>
<dbReference type="GO" id="GO:0005524">
    <property type="term" value="F:ATP binding"/>
    <property type="evidence" value="ECO:0007669"/>
    <property type="project" value="UniProtKB-UniRule"/>
</dbReference>
<dbReference type="SMART" id="SM00487">
    <property type="entry name" value="DEXDc"/>
    <property type="match status" value="1"/>
</dbReference>
<dbReference type="InterPro" id="IPR011545">
    <property type="entry name" value="DEAD/DEAH_box_helicase_dom"/>
</dbReference>
<keyword evidence="5 7" id="KW-0694">RNA-binding</keyword>
<comment type="domain">
    <text evidence="7">The Q motif is unique to and characteristic of the DEAD box family of RNA helicases and controls ATP binding and hydrolysis.</text>
</comment>
<feature type="domain" description="Helicase C-terminal" evidence="10">
    <location>
        <begin position="631"/>
        <end position="787"/>
    </location>
</feature>
<reference evidence="13 14" key="1">
    <citation type="submission" date="2025-04" db="UniProtKB">
        <authorList>
            <consortium name="RefSeq"/>
        </authorList>
    </citation>
    <scope>IDENTIFICATION</scope>
    <source>
        <tissue evidence="13 14">Whole body</tissue>
    </source>
</reference>
<dbReference type="PROSITE" id="PS51192">
    <property type="entry name" value="HELICASE_ATP_BIND_1"/>
    <property type="match status" value="1"/>
</dbReference>
<dbReference type="PROSITE" id="PS51195">
    <property type="entry name" value="Q_MOTIF"/>
    <property type="match status" value="1"/>
</dbReference>
<name>A0A8B8FGC8_9HEMI</name>
<dbReference type="GeneID" id="112682986"/>
<dbReference type="Proteomes" id="UP000694846">
    <property type="component" value="Unplaced"/>
</dbReference>
<evidence type="ECO:0000256" key="5">
    <source>
        <dbReference type="ARBA" id="ARBA00022884"/>
    </source>
</evidence>
<dbReference type="RefSeq" id="XP_025409572.1">
    <property type="nucleotide sequence ID" value="XM_025553787.1"/>
</dbReference>